<comment type="caution">
    <text evidence="1">The sequence shown here is derived from an EMBL/GenBank/DDBJ whole genome shotgun (WGS) entry which is preliminary data.</text>
</comment>
<dbReference type="InterPro" id="IPR030807">
    <property type="entry name" value="Methyltran_NanM"/>
</dbReference>
<dbReference type="Proteomes" id="UP000189337">
    <property type="component" value="Unassembled WGS sequence"/>
</dbReference>
<evidence type="ECO:0000313" key="1">
    <source>
        <dbReference type="EMBL" id="ONF91299.1"/>
    </source>
</evidence>
<gene>
    <name evidence="1" type="ORF">BWD14_17710</name>
</gene>
<keyword evidence="1" id="KW-0489">Methyltransferase</keyword>
<keyword evidence="1" id="KW-0808">Transferase</keyword>
<sequence length="319" mass="37175">MWTSLIKDFQISNIEDYEQNLLFKLNVQNGYAFFLKAEEKWIFRITQLILKFYYFIAKSANFIKVKAFNKILLGLGNDHLAYHPLGILYLIKNTNVNEYFKFCKAKKLSIHGPGIKAFYISTLLENFIKHLTECRVVEIGAGLGNLTSLLAYKFPVSTYLIIDLPEMLLNSSVILKSLYPDIPIYFIYPGSENKIVIGEKAFYLCVPESVGDIPKNSFDLGINIDSFQEMTKTQVELYIDCLQLVLKDKANFININRRKTLEAEKFDNNPLLYPYFPQNRVLKWEADRFMNQVYNYVNNRIDPWILRVEEINKRESGSS</sequence>
<dbReference type="InterPro" id="IPR029063">
    <property type="entry name" value="SAM-dependent_MTases_sf"/>
</dbReference>
<dbReference type="AlphaFoldDB" id="A0AB73MKW5"/>
<organism evidence="1 2">
    <name type="scientific">Leptospira santarosai</name>
    <dbReference type="NCBI Taxonomy" id="28183"/>
    <lineage>
        <taxon>Bacteria</taxon>
        <taxon>Pseudomonadati</taxon>
        <taxon>Spirochaetota</taxon>
        <taxon>Spirochaetia</taxon>
        <taxon>Leptospirales</taxon>
        <taxon>Leptospiraceae</taxon>
        <taxon>Leptospira</taxon>
    </lineage>
</organism>
<reference evidence="1 2" key="1">
    <citation type="submission" date="2017-01" db="EMBL/GenBank/DDBJ databases">
        <title>Comparative genomic analysis of Brazilian Leptospira santarosai.</title>
        <authorList>
            <person name="Moreno L.Z."/>
            <person name="Miraglia F."/>
            <person name="Kremer F.S."/>
            <person name="Eslabao M.R."/>
            <person name="Lilenbaum W."/>
            <person name="Dellagostin O.A."/>
            <person name="Moreno A.M."/>
        </authorList>
    </citation>
    <scope>NUCLEOTIDE SEQUENCE [LARGE SCALE GENOMIC DNA]</scope>
    <source>
        <strain evidence="1 2">M52/8-19</strain>
    </source>
</reference>
<dbReference type="Gene3D" id="3.40.50.150">
    <property type="entry name" value="Vaccinia Virus protein VP39"/>
    <property type="match status" value="1"/>
</dbReference>
<dbReference type="SUPFAM" id="SSF53335">
    <property type="entry name" value="S-adenosyl-L-methionine-dependent methyltransferases"/>
    <property type="match status" value="1"/>
</dbReference>
<name>A0AB73MKW5_9LEPT</name>
<dbReference type="NCBIfam" id="TIGR04371">
    <property type="entry name" value="methyltran_NanM"/>
    <property type="match status" value="1"/>
</dbReference>
<proteinExistence type="predicted"/>
<evidence type="ECO:0000313" key="2">
    <source>
        <dbReference type="Proteomes" id="UP000189337"/>
    </source>
</evidence>
<protein>
    <submittedName>
        <fullName evidence="1">Sugar methyltransferase</fullName>
    </submittedName>
</protein>
<dbReference type="GO" id="GO:0032259">
    <property type="term" value="P:methylation"/>
    <property type="evidence" value="ECO:0007669"/>
    <property type="project" value="UniProtKB-KW"/>
</dbReference>
<dbReference type="EMBL" id="MTSU01000023">
    <property type="protein sequence ID" value="ONF91299.1"/>
    <property type="molecule type" value="Genomic_DNA"/>
</dbReference>
<accession>A0AB73MKW5</accession>
<dbReference type="GO" id="GO:0008168">
    <property type="term" value="F:methyltransferase activity"/>
    <property type="evidence" value="ECO:0007669"/>
    <property type="project" value="UniProtKB-KW"/>
</dbReference>